<evidence type="ECO:0000313" key="3">
    <source>
        <dbReference type="Proteomes" id="UP000502005"/>
    </source>
</evidence>
<dbReference type="Proteomes" id="UP000502005">
    <property type="component" value="Plasmid pNE1B"/>
</dbReference>
<protein>
    <submittedName>
        <fullName evidence="2">Uncharacterized protein</fullName>
    </submittedName>
</protein>
<evidence type="ECO:0000313" key="2">
    <source>
        <dbReference type="EMBL" id="QGY32145.1"/>
    </source>
</evidence>
<dbReference type="AlphaFoldDB" id="A0A6B9GFI6"/>
<reference evidence="2 3" key="1">
    <citation type="submission" date="2017-11" db="EMBL/GenBank/DDBJ databases">
        <title>Genome sequence of Pantoea cypripedii NE1.</title>
        <authorList>
            <person name="Nascimento F.X."/>
        </authorList>
    </citation>
    <scope>NUCLEOTIDE SEQUENCE [LARGE SCALE GENOMIC DNA]</scope>
    <source>
        <strain evidence="2 3">NE1</strain>
        <plasmid evidence="3">pne1b</plasmid>
    </source>
</reference>
<dbReference type="RefSeq" id="WP_208718041.1">
    <property type="nucleotide sequence ID" value="NZ_CP024770.1"/>
</dbReference>
<keyword evidence="2" id="KW-0614">Plasmid</keyword>
<feature type="compositionally biased region" description="Polar residues" evidence="1">
    <location>
        <begin position="37"/>
        <end position="56"/>
    </location>
</feature>
<proteinExistence type="predicted"/>
<organism evidence="2 3">
    <name type="scientific">Pantoea cypripedii</name>
    <name type="common">Pectobacterium cypripedii</name>
    <name type="synonym">Erwinia cypripedii</name>
    <dbReference type="NCBI Taxonomy" id="55209"/>
    <lineage>
        <taxon>Bacteria</taxon>
        <taxon>Pseudomonadati</taxon>
        <taxon>Pseudomonadota</taxon>
        <taxon>Gammaproteobacteria</taxon>
        <taxon>Enterobacterales</taxon>
        <taxon>Erwiniaceae</taxon>
        <taxon>Pantoea</taxon>
    </lineage>
</organism>
<gene>
    <name evidence="2" type="ORF">CUN67_24440</name>
</gene>
<name>A0A6B9GFI6_PANCY</name>
<geneLocation type="plasmid" evidence="3">
    <name>pne1b</name>
</geneLocation>
<accession>A0A6B9GFI6</accession>
<sequence>MYSVLSQLQAQEITGGNDLIYKCWDSRGNEYWSSIPNSEGCLNSQTGQMEYGTSGQPKKGEGSPGNRGK</sequence>
<feature type="region of interest" description="Disordered" evidence="1">
    <location>
        <begin position="37"/>
        <end position="69"/>
    </location>
</feature>
<dbReference type="EMBL" id="CP024770">
    <property type="protein sequence ID" value="QGY32145.1"/>
    <property type="molecule type" value="Genomic_DNA"/>
</dbReference>
<evidence type="ECO:0000256" key="1">
    <source>
        <dbReference type="SAM" id="MobiDB-lite"/>
    </source>
</evidence>